<dbReference type="EMBL" id="LGSR01000019">
    <property type="protein sequence ID" value="KOS19817.1"/>
    <property type="molecule type" value="Genomic_DNA"/>
</dbReference>
<accession>A0A0M8MZ63</accession>
<reference evidence="4 5" key="1">
    <citation type="submission" date="2015-07" db="EMBL/GenBank/DDBJ databases">
        <title>The genome of the fungus Escovopsis weberi, a specialized disease agent of ant agriculture.</title>
        <authorList>
            <person name="de Man T.J."/>
            <person name="Stajich J.E."/>
            <person name="Kubicek C.P."/>
            <person name="Chenthamara K."/>
            <person name="Atanasova L."/>
            <person name="Druzhinina I.S."/>
            <person name="Birnbaum S."/>
            <person name="Barribeau S.M."/>
            <person name="Teiling C."/>
            <person name="Suen G."/>
            <person name="Currie C."/>
            <person name="Gerardo N.M."/>
        </authorList>
    </citation>
    <scope>NUCLEOTIDE SEQUENCE [LARGE SCALE GENOMIC DNA]</scope>
</reference>
<evidence type="ECO:0000313" key="5">
    <source>
        <dbReference type="Proteomes" id="UP000053831"/>
    </source>
</evidence>
<evidence type="ECO:0000256" key="2">
    <source>
        <dbReference type="SAM" id="MobiDB-lite"/>
    </source>
</evidence>
<dbReference type="PROSITE" id="PS50157">
    <property type="entry name" value="ZINC_FINGER_C2H2_2"/>
    <property type="match status" value="1"/>
</dbReference>
<organism evidence="4 5">
    <name type="scientific">Escovopsis weberi</name>
    <dbReference type="NCBI Taxonomy" id="150374"/>
    <lineage>
        <taxon>Eukaryota</taxon>
        <taxon>Fungi</taxon>
        <taxon>Dikarya</taxon>
        <taxon>Ascomycota</taxon>
        <taxon>Pezizomycotina</taxon>
        <taxon>Sordariomycetes</taxon>
        <taxon>Hypocreomycetidae</taxon>
        <taxon>Hypocreales</taxon>
        <taxon>Hypocreaceae</taxon>
        <taxon>Escovopsis</taxon>
    </lineage>
</organism>
<feature type="region of interest" description="Disordered" evidence="2">
    <location>
        <begin position="69"/>
        <end position="91"/>
    </location>
</feature>
<evidence type="ECO:0000259" key="3">
    <source>
        <dbReference type="PROSITE" id="PS50157"/>
    </source>
</evidence>
<feature type="compositionally biased region" description="Basic and acidic residues" evidence="2">
    <location>
        <begin position="69"/>
        <end position="82"/>
    </location>
</feature>
<dbReference type="STRING" id="150374.A0A0M8MZ63"/>
<sequence>MLKRHIRTHTKPTKCPKEGCDAAGDFGKFIARHVWTDHTKWAEETNFPRIDGKCPHCGRSFKRKDFVTRHVREQHPADGEAKVRRKRGPKG</sequence>
<dbReference type="SMART" id="SM00355">
    <property type="entry name" value="ZnF_C2H2"/>
    <property type="match status" value="1"/>
</dbReference>
<dbReference type="OrthoDB" id="3437960at2759"/>
<proteinExistence type="predicted"/>
<keyword evidence="1" id="KW-0863">Zinc-finger</keyword>
<feature type="domain" description="C2H2-type" evidence="3">
    <location>
        <begin position="52"/>
        <end position="80"/>
    </location>
</feature>
<dbReference type="Gene3D" id="3.30.160.60">
    <property type="entry name" value="Classic Zinc Finger"/>
    <property type="match status" value="1"/>
</dbReference>
<dbReference type="InterPro" id="IPR013087">
    <property type="entry name" value="Znf_C2H2_type"/>
</dbReference>
<dbReference type="AlphaFoldDB" id="A0A0M8MZ63"/>
<dbReference type="Proteomes" id="UP000053831">
    <property type="component" value="Unassembled WGS sequence"/>
</dbReference>
<keyword evidence="1" id="KW-0479">Metal-binding</keyword>
<keyword evidence="1" id="KW-0862">Zinc</keyword>
<protein>
    <submittedName>
        <fullName evidence="4">Krueppel-like factor 11</fullName>
    </submittedName>
</protein>
<dbReference type="InterPro" id="IPR036236">
    <property type="entry name" value="Znf_C2H2_sf"/>
</dbReference>
<comment type="caution">
    <text evidence="4">The sequence shown here is derived from an EMBL/GenBank/DDBJ whole genome shotgun (WGS) entry which is preliminary data.</text>
</comment>
<name>A0A0M8MZ63_ESCWE</name>
<evidence type="ECO:0000256" key="1">
    <source>
        <dbReference type="PROSITE-ProRule" id="PRU00042"/>
    </source>
</evidence>
<dbReference type="SUPFAM" id="SSF57667">
    <property type="entry name" value="beta-beta-alpha zinc fingers"/>
    <property type="match status" value="1"/>
</dbReference>
<keyword evidence="5" id="KW-1185">Reference proteome</keyword>
<evidence type="ECO:0000313" key="4">
    <source>
        <dbReference type="EMBL" id="KOS19817.1"/>
    </source>
</evidence>
<dbReference type="GO" id="GO:0008270">
    <property type="term" value="F:zinc ion binding"/>
    <property type="evidence" value="ECO:0007669"/>
    <property type="project" value="UniProtKB-KW"/>
</dbReference>
<gene>
    <name evidence="4" type="ORF">ESCO_005780</name>
</gene>
<dbReference type="PROSITE" id="PS00028">
    <property type="entry name" value="ZINC_FINGER_C2H2_1"/>
    <property type="match status" value="1"/>
</dbReference>